<gene>
    <name evidence="2" type="ORF">E6A44_015960</name>
</gene>
<keyword evidence="3" id="KW-1185">Reference proteome</keyword>
<sequence length="280" mass="29833">MMKKFFALSTLSVFSVIALSAEIASAQQAPASVINYDFGDKEASFNPNPGASSTSFLPKVTNSKATKVRIRTASDGTGAFNLVKSGASFIKGAGLEVVAGTTTSKFSIYNLAIESVVKTSFNIKIDAAAAGQWVFANGASENSDDLFQGNGGIKETSTEVFAGLRWNLSATEQINFYSRNGAKWTSVKGISFVKNTDYLVEMYSNNSADTKKYNKEGEQTLNAGTYHVWINGKRVAGEFVSGGLEAGKSLNGLIIYGVTPKGNETMAKAWLDNLEISGNL</sequence>
<evidence type="ECO:0000313" key="3">
    <source>
        <dbReference type="Proteomes" id="UP001517247"/>
    </source>
</evidence>
<feature type="chain" id="PRO_5045184710" evidence="1">
    <location>
        <begin position="27"/>
        <end position="280"/>
    </location>
</feature>
<evidence type="ECO:0000256" key="1">
    <source>
        <dbReference type="SAM" id="SignalP"/>
    </source>
</evidence>
<proteinExistence type="predicted"/>
<dbReference type="EMBL" id="SSHJ02000008">
    <property type="protein sequence ID" value="MFN0257085.1"/>
    <property type="molecule type" value="Genomic_DNA"/>
</dbReference>
<evidence type="ECO:0000313" key="2">
    <source>
        <dbReference type="EMBL" id="MFN0257085.1"/>
    </source>
</evidence>
<organism evidence="2 3">
    <name type="scientific">Pedobacter ureilyticus</name>
    <dbReference type="NCBI Taxonomy" id="1393051"/>
    <lineage>
        <taxon>Bacteria</taxon>
        <taxon>Pseudomonadati</taxon>
        <taxon>Bacteroidota</taxon>
        <taxon>Sphingobacteriia</taxon>
        <taxon>Sphingobacteriales</taxon>
        <taxon>Sphingobacteriaceae</taxon>
        <taxon>Pedobacter</taxon>
    </lineage>
</organism>
<reference evidence="2 3" key="1">
    <citation type="submission" date="2024-12" db="EMBL/GenBank/DDBJ databases">
        <authorList>
            <person name="Hu S."/>
        </authorList>
    </citation>
    <scope>NUCLEOTIDE SEQUENCE [LARGE SCALE GENOMIC DNA]</scope>
    <source>
        <strain evidence="2 3">THG-T11</strain>
    </source>
</reference>
<feature type="signal peptide" evidence="1">
    <location>
        <begin position="1"/>
        <end position="26"/>
    </location>
</feature>
<dbReference type="Proteomes" id="UP001517247">
    <property type="component" value="Unassembled WGS sequence"/>
</dbReference>
<keyword evidence="1" id="KW-0732">Signal</keyword>
<accession>A0ABW9JAE8</accession>
<name>A0ABW9JAE8_9SPHI</name>
<comment type="caution">
    <text evidence="2">The sequence shown here is derived from an EMBL/GenBank/DDBJ whole genome shotgun (WGS) entry which is preliminary data.</text>
</comment>
<protein>
    <submittedName>
        <fullName evidence="2">Uncharacterized protein</fullName>
    </submittedName>
</protein>
<dbReference type="RefSeq" id="WP_138724164.1">
    <property type="nucleotide sequence ID" value="NZ_SSHJ02000008.1"/>
</dbReference>